<comment type="caution">
    <text evidence="2">The sequence shown here is derived from an EMBL/GenBank/DDBJ whole genome shotgun (WGS) entry which is preliminary data.</text>
</comment>
<organism evidence="2 4">
    <name type="scientific">Curtobacterium luteum</name>
    <dbReference type="NCBI Taxonomy" id="33881"/>
    <lineage>
        <taxon>Bacteria</taxon>
        <taxon>Bacillati</taxon>
        <taxon>Actinomycetota</taxon>
        <taxon>Actinomycetes</taxon>
        <taxon>Micrococcales</taxon>
        <taxon>Microbacteriaceae</taxon>
        <taxon>Curtobacterium</taxon>
    </lineage>
</organism>
<sequence>MNGGRIVVVNTLGGALRHYAAALVASFGSDDVRLLAVDEPSVAGGSGLAWLGRTLRALVRARRLGGRVVVTWPVLGHLDRVLLRLVLGAKVDAALVVHDPRPLVHARGYGAGARWLGRFLGGSVRMIVHSEQAADALREHCPGDEPVLLPHPVAPRSESSRRPPASARPVVRVLGQYKPDRDVALLVALAARLGDTHLLEVVGRGWPPVAGWSVRDAFVDEAELDDLIVTADAVLVPYRRFFQSGVAIRSLELGTPAVGPADSSMADLYPDDRFLADGSVDSWCRAVERAAGASRSDTVALARAADERARGAWRTEYAVP</sequence>
<dbReference type="EMBL" id="BMOI01000006">
    <property type="protein sequence ID" value="GGK99273.1"/>
    <property type="molecule type" value="Genomic_DNA"/>
</dbReference>
<proteinExistence type="predicted"/>
<evidence type="ECO:0000313" key="5">
    <source>
        <dbReference type="Proteomes" id="UP000746584"/>
    </source>
</evidence>
<feature type="region of interest" description="Disordered" evidence="1">
    <location>
        <begin position="145"/>
        <end position="167"/>
    </location>
</feature>
<dbReference type="Gene3D" id="3.40.50.2000">
    <property type="entry name" value="Glycogen Phosphorylase B"/>
    <property type="match status" value="1"/>
</dbReference>
<dbReference type="Proteomes" id="UP000648535">
    <property type="component" value="Unassembled WGS sequence"/>
</dbReference>
<dbReference type="SUPFAM" id="SSF53756">
    <property type="entry name" value="UDP-Glycosyltransferase/glycogen phosphorylase"/>
    <property type="match status" value="1"/>
</dbReference>
<feature type="compositionally biased region" description="Low complexity" evidence="1">
    <location>
        <begin position="154"/>
        <end position="167"/>
    </location>
</feature>
<name>A0A8H9G875_9MICO</name>
<protein>
    <submittedName>
        <fullName evidence="2">Uncharacterized protein</fullName>
    </submittedName>
</protein>
<evidence type="ECO:0000313" key="3">
    <source>
        <dbReference type="EMBL" id="MBM7803610.1"/>
    </source>
</evidence>
<reference evidence="2" key="2">
    <citation type="submission" date="2020-09" db="EMBL/GenBank/DDBJ databases">
        <authorList>
            <person name="Sun Q."/>
            <person name="Ohkuma M."/>
        </authorList>
    </citation>
    <scope>NUCLEOTIDE SEQUENCE</scope>
    <source>
        <strain evidence="2">JCM 1480</strain>
    </source>
</reference>
<evidence type="ECO:0000313" key="2">
    <source>
        <dbReference type="EMBL" id="GGK99273.1"/>
    </source>
</evidence>
<gene>
    <name evidence="2" type="ORF">GCM10009769_16740</name>
    <name evidence="3" type="ORF">JOE58_002861</name>
</gene>
<evidence type="ECO:0000313" key="4">
    <source>
        <dbReference type="Proteomes" id="UP000648535"/>
    </source>
</evidence>
<keyword evidence="5" id="KW-1185">Reference proteome</keyword>
<reference evidence="2" key="1">
    <citation type="journal article" date="2014" name="Int. J. Syst. Evol. Microbiol.">
        <title>Complete genome sequence of Corynebacterium casei LMG S-19264T (=DSM 44701T), isolated from a smear-ripened cheese.</title>
        <authorList>
            <consortium name="US DOE Joint Genome Institute (JGI-PGF)"/>
            <person name="Walter F."/>
            <person name="Albersmeier A."/>
            <person name="Kalinowski J."/>
            <person name="Ruckert C."/>
        </authorList>
    </citation>
    <scope>NUCLEOTIDE SEQUENCE</scope>
    <source>
        <strain evidence="2">JCM 1480</strain>
    </source>
</reference>
<dbReference type="RefSeq" id="WP_175327898.1">
    <property type="nucleotide sequence ID" value="NZ_BMOI01000006.1"/>
</dbReference>
<reference evidence="3 5" key="3">
    <citation type="submission" date="2021-01" db="EMBL/GenBank/DDBJ databases">
        <title>Sequencing the genomes of 1000 actinobacteria strains.</title>
        <authorList>
            <person name="Klenk H.-P."/>
        </authorList>
    </citation>
    <scope>NUCLEOTIDE SEQUENCE [LARGE SCALE GENOMIC DNA]</scope>
    <source>
        <strain evidence="3 5">DSM 20542</strain>
    </source>
</reference>
<evidence type="ECO:0000256" key="1">
    <source>
        <dbReference type="SAM" id="MobiDB-lite"/>
    </source>
</evidence>
<dbReference type="EMBL" id="JAFBCG010000001">
    <property type="protein sequence ID" value="MBM7803610.1"/>
    <property type="molecule type" value="Genomic_DNA"/>
</dbReference>
<dbReference type="AlphaFoldDB" id="A0A8H9G875"/>
<dbReference type="Proteomes" id="UP000746584">
    <property type="component" value="Unassembled WGS sequence"/>
</dbReference>
<accession>A0A8H9G875</accession>